<evidence type="ECO:0000256" key="1">
    <source>
        <dbReference type="ARBA" id="ARBA00004496"/>
    </source>
</evidence>
<gene>
    <name evidence="10" type="ORF">METZ01_LOCUS219166</name>
</gene>
<keyword evidence="4" id="KW-0436">Ligase</keyword>
<dbReference type="PANTHER" id="PTHR43033:SF1">
    <property type="entry name" value="TRNA(ILE)-LYSIDINE SYNTHASE-RELATED"/>
    <property type="match status" value="1"/>
</dbReference>
<dbReference type="GO" id="GO:0008033">
    <property type="term" value="P:tRNA processing"/>
    <property type="evidence" value="ECO:0007669"/>
    <property type="project" value="UniProtKB-KW"/>
</dbReference>
<dbReference type="InterPro" id="IPR012094">
    <property type="entry name" value="tRNA_Ile_lys_synt"/>
</dbReference>
<dbReference type="Pfam" id="PF11734">
    <property type="entry name" value="TilS_C"/>
    <property type="match status" value="1"/>
</dbReference>
<reference evidence="10" key="1">
    <citation type="submission" date="2018-05" db="EMBL/GenBank/DDBJ databases">
        <authorList>
            <person name="Lanie J.A."/>
            <person name="Ng W.-L."/>
            <person name="Kazmierczak K.M."/>
            <person name="Andrzejewski T.M."/>
            <person name="Davidsen T.M."/>
            <person name="Wayne K.J."/>
            <person name="Tettelin H."/>
            <person name="Glass J.I."/>
            <person name="Rusch D."/>
            <person name="Podicherti R."/>
            <person name="Tsui H.-C.T."/>
            <person name="Winkler M.E."/>
        </authorList>
    </citation>
    <scope>NUCLEOTIDE SEQUENCE</scope>
</reference>
<dbReference type="Pfam" id="PF09179">
    <property type="entry name" value="TilS"/>
    <property type="match status" value="1"/>
</dbReference>
<dbReference type="InterPro" id="IPR011063">
    <property type="entry name" value="TilS/TtcA_N"/>
</dbReference>
<evidence type="ECO:0000256" key="7">
    <source>
        <dbReference type="ARBA" id="ARBA00022840"/>
    </source>
</evidence>
<keyword evidence="6" id="KW-0547">Nucleotide-binding</keyword>
<evidence type="ECO:0000256" key="8">
    <source>
        <dbReference type="ARBA" id="ARBA00048539"/>
    </source>
</evidence>
<dbReference type="SUPFAM" id="SSF56037">
    <property type="entry name" value="PheT/TilS domain"/>
    <property type="match status" value="1"/>
</dbReference>
<evidence type="ECO:0000256" key="5">
    <source>
        <dbReference type="ARBA" id="ARBA00022694"/>
    </source>
</evidence>
<comment type="subcellular location">
    <subcellularLocation>
        <location evidence="1">Cytoplasm</location>
    </subcellularLocation>
</comment>
<dbReference type="SUPFAM" id="SSF82829">
    <property type="entry name" value="MesJ substrate recognition domain-like"/>
    <property type="match status" value="1"/>
</dbReference>
<dbReference type="Pfam" id="PF01171">
    <property type="entry name" value="ATP_bind_3"/>
    <property type="match status" value="1"/>
</dbReference>
<organism evidence="10">
    <name type="scientific">marine metagenome</name>
    <dbReference type="NCBI Taxonomy" id="408172"/>
    <lineage>
        <taxon>unclassified sequences</taxon>
        <taxon>metagenomes</taxon>
        <taxon>ecological metagenomes</taxon>
    </lineage>
</organism>
<proteinExistence type="inferred from homology"/>
<dbReference type="AlphaFoldDB" id="A0A382FUP0"/>
<dbReference type="NCBIfam" id="TIGR02433">
    <property type="entry name" value="lysidine_TilS_C"/>
    <property type="match status" value="1"/>
</dbReference>
<dbReference type="NCBIfam" id="TIGR02432">
    <property type="entry name" value="lysidine_TilS_N"/>
    <property type="match status" value="1"/>
</dbReference>
<evidence type="ECO:0000256" key="2">
    <source>
        <dbReference type="ARBA" id="ARBA00013267"/>
    </source>
</evidence>
<feature type="non-terminal residue" evidence="10">
    <location>
        <position position="424"/>
    </location>
</feature>
<evidence type="ECO:0000256" key="3">
    <source>
        <dbReference type="ARBA" id="ARBA00022490"/>
    </source>
</evidence>
<dbReference type="PANTHER" id="PTHR43033">
    <property type="entry name" value="TRNA(ILE)-LYSIDINE SYNTHASE-RELATED"/>
    <property type="match status" value="1"/>
</dbReference>
<keyword evidence="5" id="KW-0819">tRNA processing</keyword>
<evidence type="ECO:0000256" key="4">
    <source>
        <dbReference type="ARBA" id="ARBA00022598"/>
    </source>
</evidence>
<dbReference type="InterPro" id="IPR015262">
    <property type="entry name" value="tRNA_Ile_lys_synt_subst-bd"/>
</dbReference>
<dbReference type="InterPro" id="IPR012796">
    <property type="entry name" value="Lysidine-tRNA-synth_C"/>
</dbReference>
<dbReference type="SMART" id="SM00977">
    <property type="entry name" value="TilS_C"/>
    <property type="match status" value="1"/>
</dbReference>
<evidence type="ECO:0000313" key="10">
    <source>
        <dbReference type="EMBL" id="SVB66312.1"/>
    </source>
</evidence>
<evidence type="ECO:0000256" key="6">
    <source>
        <dbReference type="ARBA" id="ARBA00022741"/>
    </source>
</evidence>
<accession>A0A382FUP0</accession>
<protein>
    <recommendedName>
        <fullName evidence="2">tRNA(Ile)-lysidine synthetase</fullName>
        <ecNumber evidence="2">6.3.4.19</ecNumber>
    </recommendedName>
</protein>
<dbReference type="Gene3D" id="3.40.50.620">
    <property type="entry name" value="HUPs"/>
    <property type="match status" value="1"/>
</dbReference>
<dbReference type="InterPro" id="IPR014729">
    <property type="entry name" value="Rossmann-like_a/b/a_fold"/>
</dbReference>
<keyword evidence="7" id="KW-0067">ATP-binding</keyword>
<dbReference type="GO" id="GO:0005737">
    <property type="term" value="C:cytoplasm"/>
    <property type="evidence" value="ECO:0007669"/>
    <property type="project" value="UniProtKB-SubCell"/>
</dbReference>
<dbReference type="SUPFAM" id="SSF52402">
    <property type="entry name" value="Adenine nucleotide alpha hydrolases-like"/>
    <property type="match status" value="1"/>
</dbReference>
<feature type="domain" description="Lysidine-tRNA(Ile) synthetase C-terminal" evidence="9">
    <location>
        <begin position="370"/>
        <end position="424"/>
    </location>
</feature>
<dbReference type="CDD" id="cd01992">
    <property type="entry name" value="TilS_N"/>
    <property type="match status" value="1"/>
</dbReference>
<dbReference type="EC" id="6.3.4.19" evidence="2"/>
<dbReference type="Gene3D" id="1.20.59.20">
    <property type="match status" value="1"/>
</dbReference>
<evidence type="ECO:0000259" key="9">
    <source>
        <dbReference type="SMART" id="SM00977"/>
    </source>
</evidence>
<sequence>MNFNLEKFNTILQSMPHCDSIVVGLSGGIDSVVLLQVLHSLKKQGRLDIPLRALHIHHGLHIDADAWKAFCEKFCAGLDVPLEISEVHVEITEPRAVTGLENAARNARYRAFESSLEIGEALLLAHHLDDQLETFLLRLMRGAGIRGLAGMPRYRLLANSFLFRPLLDFSRESLIDYARACGLEWIEDNSNQDVRFDRNYCRHKLLPLIEQRWTNYRESWNKSLILLGETDELLKELAEIDLNFTVRDRVDVIGQKQLLRLSDARRRNALRRWFGLLGLEKPGWNQLQQLSHTVASADAGGFAALSFGACLLYCFKGNLYALRRSQDFDNTQKLTWQLEKRSKLELSGNGILRAESVLGSGIRASNICSLNIKYRTGGEACQLVGRPTKRLKKLLQEEEVLPWLRERLPLLYLEDDLACIPGIG</sequence>
<dbReference type="GO" id="GO:0005524">
    <property type="term" value="F:ATP binding"/>
    <property type="evidence" value="ECO:0007669"/>
    <property type="project" value="UniProtKB-KW"/>
</dbReference>
<dbReference type="InterPro" id="IPR012795">
    <property type="entry name" value="tRNA_Ile_lys_synt_N"/>
</dbReference>
<name>A0A382FUP0_9ZZZZ</name>
<dbReference type="GO" id="GO:0032267">
    <property type="term" value="F:tRNA(Ile)-lysidine synthase activity"/>
    <property type="evidence" value="ECO:0007669"/>
    <property type="project" value="UniProtKB-EC"/>
</dbReference>
<comment type="catalytic activity">
    <reaction evidence="8">
        <text>cytidine(34) in tRNA(Ile2) + L-lysine + ATP = lysidine(34) in tRNA(Ile2) + AMP + diphosphate + H(+)</text>
        <dbReference type="Rhea" id="RHEA:43744"/>
        <dbReference type="Rhea" id="RHEA-COMP:10625"/>
        <dbReference type="Rhea" id="RHEA-COMP:10670"/>
        <dbReference type="ChEBI" id="CHEBI:15378"/>
        <dbReference type="ChEBI" id="CHEBI:30616"/>
        <dbReference type="ChEBI" id="CHEBI:32551"/>
        <dbReference type="ChEBI" id="CHEBI:33019"/>
        <dbReference type="ChEBI" id="CHEBI:82748"/>
        <dbReference type="ChEBI" id="CHEBI:83665"/>
        <dbReference type="ChEBI" id="CHEBI:456215"/>
        <dbReference type="EC" id="6.3.4.19"/>
    </reaction>
</comment>
<dbReference type="HAMAP" id="MF_01161">
    <property type="entry name" value="tRNA_Ile_lys_synt"/>
    <property type="match status" value="1"/>
</dbReference>
<dbReference type="EMBL" id="UINC01051766">
    <property type="protein sequence ID" value="SVB66312.1"/>
    <property type="molecule type" value="Genomic_DNA"/>
</dbReference>
<keyword evidence="3" id="KW-0963">Cytoplasm</keyword>